<protein>
    <recommendedName>
        <fullName evidence="3 8">Beta-galactosidase</fullName>
        <shortName evidence="8">Beta-gal</shortName>
        <ecNumber evidence="3 8">3.2.1.23</ecNumber>
    </recommendedName>
</protein>
<dbReference type="InterPro" id="IPR013738">
    <property type="entry name" value="Beta_galactosidase_Trimer"/>
</dbReference>
<dbReference type="InterPro" id="IPR003476">
    <property type="entry name" value="Glyco_hydro_42"/>
</dbReference>
<evidence type="ECO:0000313" key="14">
    <source>
        <dbReference type="Proteomes" id="UP000228921"/>
    </source>
</evidence>
<reference evidence="13 14" key="1">
    <citation type="submission" date="2017-11" db="EMBL/GenBank/DDBJ databases">
        <title>Evolution of Phototrophy in the Chloroflexi Phylum Driven by Horizontal Gene Transfer.</title>
        <authorList>
            <person name="Ward L.M."/>
            <person name="Hemp J."/>
            <person name="Shih P.M."/>
            <person name="Mcglynn S.E."/>
            <person name="Fischer W."/>
        </authorList>
    </citation>
    <scope>NUCLEOTIDE SEQUENCE [LARGE SCALE GENOMIC DNA]</scope>
    <source>
        <strain evidence="13">CP2_2F</strain>
    </source>
</reference>
<dbReference type="InterPro" id="IPR013529">
    <property type="entry name" value="Glyco_hydro_42_N"/>
</dbReference>
<evidence type="ECO:0000256" key="6">
    <source>
        <dbReference type="ARBA" id="ARBA00022833"/>
    </source>
</evidence>
<evidence type="ECO:0000256" key="4">
    <source>
        <dbReference type="ARBA" id="ARBA00022723"/>
    </source>
</evidence>
<comment type="similarity">
    <text evidence="2 8">Belongs to the glycosyl hydrolase 42 family.</text>
</comment>
<dbReference type="CDD" id="cd03143">
    <property type="entry name" value="A4_beta-galactosidase_middle_domain"/>
    <property type="match status" value="1"/>
</dbReference>
<comment type="caution">
    <text evidence="13">The sequence shown here is derived from an EMBL/GenBank/DDBJ whole genome shotgun (WGS) entry which is preliminary data.</text>
</comment>
<dbReference type="Gene3D" id="3.20.20.80">
    <property type="entry name" value="Glycosidases"/>
    <property type="match status" value="1"/>
</dbReference>
<sequence>MLPKCTKSGKILSIRYSIAAHRKLGTALSIQPLARHLLGVAYYPEHWHESRWAEDAKLLREAGISVVRMMEFAWDKLEPAEGQFNFDWMDRALEIFQAAGIQAILCTPTPTPPAWLVAAHPDILRVDERTGLRDSFGSRRSVTCHAPAYLEASDRIVTAIADRWGKHPNVIGWQIDNEFGCHNSTQDISDHARRAFQAWCKAKYGTLEALNAAWGTQFWSATYTDWAQIPVPAPTTAAHNPSLLLDFRRFSSQSWVAFQRRQIEILRPRIGAERFITHNFMLKFFDLDYYALAAALDFVGYDNYLHGMSGPMEAAFNLDLMRGMKAGRPFWIMEQQPGSVNWTPYNPPVPPGQVRAWTHQAIAHGAEAVLYFRDRAVNIGQEQYHAGLLKHDGTPDRGWHEAKAVSEDLAKYPLLKRGKAPVAILFDYEDLWTLRLDPHNAAFSYYEVALDLYRPLWEKHIPVDILPRNADLSGYAAVFVPSPALINEAHLANWRAYVEQGGKLVVTFRAFFKTPSNTWTDQPMPGGGLAELLGVTVDEFLSIPPVPSVGWRAPDTPSADWDDDRGAHVSDVAAKTSGIGFTEGFGMAPKLRYRLWAEVLKPTTAEVLMRYTDGYYKDAPAATMNKVGQGAAFYIGCWSEPLIPRSIWQALDLARFEADTKDLPRGQTLELITLHDAEGKPVQVRINHSKRTVTFVEQAE</sequence>
<evidence type="ECO:0000259" key="11">
    <source>
        <dbReference type="Pfam" id="PF02449"/>
    </source>
</evidence>
<feature type="binding site" evidence="10">
    <location>
        <position position="139"/>
    </location>
    <ligand>
        <name>substrate</name>
    </ligand>
</feature>
<evidence type="ECO:0000256" key="2">
    <source>
        <dbReference type="ARBA" id="ARBA00005940"/>
    </source>
</evidence>
<keyword evidence="5 8" id="KW-0378">Hydrolase</keyword>
<keyword evidence="6" id="KW-0862">Zinc</keyword>
<evidence type="ECO:0000259" key="12">
    <source>
        <dbReference type="Pfam" id="PF08532"/>
    </source>
</evidence>
<dbReference type="GO" id="GO:0005975">
    <property type="term" value="P:carbohydrate metabolic process"/>
    <property type="evidence" value="ECO:0007669"/>
    <property type="project" value="InterPro"/>
</dbReference>
<dbReference type="Gene3D" id="3.40.50.880">
    <property type="match status" value="1"/>
</dbReference>
<dbReference type="AlphaFoldDB" id="A0A2M8P3Q3"/>
<name>A0A2M8P3Q3_9CHLR</name>
<evidence type="ECO:0000256" key="10">
    <source>
        <dbReference type="PIRSR" id="PIRSR001084-2"/>
    </source>
</evidence>
<dbReference type="PANTHER" id="PTHR36447:SF2">
    <property type="entry name" value="BETA-GALACTOSIDASE YESZ"/>
    <property type="match status" value="1"/>
</dbReference>
<proteinExistence type="inferred from homology"/>
<dbReference type="GO" id="GO:0009341">
    <property type="term" value="C:beta-galactosidase complex"/>
    <property type="evidence" value="ECO:0007669"/>
    <property type="project" value="InterPro"/>
</dbReference>
<evidence type="ECO:0000313" key="13">
    <source>
        <dbReference type="EMBL" id="PJF32163.1"/>
    </source>
</evidence>
<evidence type="ECO:0000256" key="1">
    <source>
        <dbReference type="ARBA" id="ARBA00001412"/>
    </source>
</evidence>
<organism evidence="13 14">
    <name type="scientific">Candidatus Thermofonsia Clade 1 bacterium</name>
    <dbReference type="NCBI Taxonomy" id="2364210"/>
    <lineage>
        <taxon>Bacteria</taxon>
        <taxon>Bacillati</taxon>
        <taxon>Chloroflexota</taxon>
        <taxon>Candidatus Thermofontia</taxon>
        <taxon>Candidatus Thermofonsia Clade 1</taxon>
    </lineage>
</organism>
<feature type="binding site" evidence="10">
    <location>
        <position position="342"/>
    </location>
    <ligand>
        <name>substrate</name>
    </ligand>
</feature>
<feature type="active site" description="Proton donor" evidence="9">
    <location>
        <position position="178"/>
    </location>
</feature>
<dbReference type="InterPro" id="IPR017853">
    <property type="entry name" value="GH"/>
</dbReference>
<dbReference type="EMBL" id="PGTK01000001">
    <property type="protein sequence ID" value="PJF32163.1"/>
    <property type="molecule type" value="Genomic_DNA"/>
</dbReference>
<dbReference type="Proteomes" id="UP000228921">
    <property type="component" value="Unassembled WGS sequence"/>
</dbReference>
<dbReference type="SUPFAM" id="SSF52317">
    <property type="entry name" value="Class I glutamine amidotransferase-like"/>
    <property type="match status" value="1"/>
</dbReference>
<dbReference type="Pfam" id="PF08532">
    <property type="entry name" value="Glyco_hydro_42M"/>
    <property type="match status" value="1"/>
</dbReference>
<dbReference type="Pfam" id="PF02449">
    <property type="entry name" value="Glyco_hydro_42"/>
    <property type="match status" value="1"/>
</dbReference>
<evidence type="ECO:0000256" key="9">
    <source>
        <dbReference type="PIRSR" id="PIRSR001084-1"/>
    </source>
</evidence>
<dbReference type="GO" id="GO:0046872">
    <property type="term" value="F:metal ion binding"/>
    <property type="evidence" value="ECO:0007669"/>
    <property type="project" value="UniProtKB-KW"/>
</dbReference>
<accession>A0A2M8P3Q3</accession>
<feature type="active site" description="Nucleophile" evidence="9">
    <location>
        <position position="334"/>
    </location>
</feature>
<evidence type="ECO:0000256" key="5">
    <source>
        <dbReference type="ARBA" id="ARBA00022801"/>
    </source>
</evidence>
<gene>
    <name evidence="13" type="ORF">CUN51_00610</name>
</gene>
<evidence type="ECO:0000256" key="8">
    <source>
        <dbReference type="PIRNR" id="PIRNR001084"/>
    </source>
</evidence>
<feature type="binding site" evidence="10">
    <location>
        <position position="177"/>
    </location>
    <ligand>
        <name>substrate</name>
    </ligand>
</feature>
<feature type="domain" description="Beta-galactosidase trimerisation" evidence="12">
    <location>
        <begin position="420"/>
        <end position="643"/>
    </location>
</feature>
<feature type="domain" description="Glycoside hydrolase family 42 N-terminal" evidence="11">
    <location>
        <begin position="42"/>
        <end position="411"/>
    </location>
</feature>
<keyword evidence="4" id="KW-0479">Metal-binding</keyword>
<dbReference type="GO" id="GO:0004565">
    <property type="term" value="F:beta-galactosidase activity"/>
    <property type="evidence" value="ECO:0007669"/>
    <property type="project" value="UniProtKB-EC"/>
</dbReference>
<evidence type="ECO:0000256" key="3">
    <source>
        <dbReference type="ARBA" id="ARBA00012756"/>
    </source>
</evidence>
<dbReference type="PIRSF" id="PIRSF001084">
    <property type="entry name" value="B-galactosidase"/>
    <property type="match status" value="1"/>
</dbReference>
<evidence type="ECO:0000256" key="7">
    <source>
        <dbReference type="ARBA" id="ARBA00023295"/>
    </source>
</evidence>
<dbReference type="PANTHER" id="PTHR36447">
    <property type="entry name" value="BETA-GALACTOSIDASE GANA"/>
    <property type="match status" value="1"/>
</dbReference>
<dbReference type="EC" id="3.2.1.23" evidence="3 8"/>
<comment type="catalytic activity">
    <reaction evidence="1 8">
        <text>Hydrolysis of terminal non-reducing beta-D-galactose residues in beta-D-galactosides.</text>
        <dbReference type="EC" id="3.2.1.23"/>
    </reaction>
</comment>
<keyword evidence="7 8" id="KW-0326">Glycosidase</keyword>
<dbReference type="InterPro" id="IPR029062">
    <property type="entry name" value="Class_I_gatase-like"/>
</dbReference>
<dbReference type="SUPFAM" id="SSF51445">
    <property type="entry name" value="(Trans)glycosidases"/>
    <property type="match status" value="1"/>
</dbReference>